<protein>
    <recommendedName>
        <fullName evidence="3">NB-ARC domain-containing protein</fullName>
    </recommendedName>
</protein>
<comment type="caution">
    <text evidence="1">The sequence shown here is derived from an EMBL/GenBank/DDBJ whole genome shotgun (WGS) entry which is preliminary data.</text>
</comment>
<dbReference type="STRING" id="321146.A0A139H6I1"/>
<dbReference type="InterPro" id="IPR027417">
    <property type="entry name" value="P-loop_NTPase"/>
</dbReference>
<organism evidence="1 2">
    <name type="scientific">Pseudocercospora eumusae</name>
    <dbReference type="NCBI Taxonomy" id="321146"/>
    <lineage>
        <taxon>Eukaryota</taxon>
        <taxon>Fungi</taxon>
        <taxon>Dikarya</taxon>
        <taxon>Ascomycota</taxon>
        <taxon>Pezizomycotina</taxon>
        <taxon>Dothideomycetes</taxon>
        <taxon>Dothideomycetidae</taxon>
        <taxon>Mycosphaerellales</taxon>
        <taxon>Mycosphaerellaceae</taxon>
        <taxon>Pseudocercospora</taxon>
    </lineage>
</organism>
<name>A0A139H6I1_9PEZI</name>
<evidence type="ECO:0000313" key="1">
    <source>
        <dbReference type="EMBL" id="KXS97968.1"/>
    </source>
</evidence>
<evidence type="ECO:0008006" key="3">
    <source>
        <dbReference type="Google" id="ProtNLM"/>
    </source>
</evidence>
<proteinExistence type="predicted"/>
<reference evidence="1 2" key="1">
    <citation type="submission" date="2015-07" db="EMBL/GenBank/DDBJ databases">
        <title>Comparative genomics of the Sigatoka disease complex on banana suggests a link between parallel evolutionary changes in Pseudocercospora fijiensis and Pseudocercospora eumusae and increased virulence on the banana host.</title>
        <authorList>
            <person name="Chang T.-C."/>
            <person name="Salvucci A."/>
            <person name="Crous P.W."/>
            <person name="Stergiopoulos I."/>
        </authorList>
    </citation>
    <scope>NUCLEOTIDE SEQUENCE [LARGE SCALE GENOMIC DNA]</scope>
    <source>
        <strain evidence="1 2">CBS 114824</strain>
    </source>
</reference>
<gene>
    <name evidence="1" type="ORF">AC578_3134</name>
</gene>
<dbReference type="EMBL" id="LFZN01000127">
    <property type="protein sequence ID" value="KXS97968.1"/>
    <property type="molecule type" value="Genomic_DNA"/>
</dbReference>
<keyword evidence="2" id="KW-1185">Reference proteome</keyword>
<sequence length="165" mass="17908">MTGEQKSMSQPEILSVGKSLLNDSSKGHWLLVIDNADEREILFGQDPQSSGSFPLVSYLPQAAHGRVLISSRNNTGLDLAGHPNFVLKVPPFTTTEGVKLLAHKLSSCAVFSTEAGDLVEHLDCMPLAITQAGACINRNHFWTVRTYLDLFKSGANQTALLGEEE</sequence>
<dbReference type="PANTHER" id="PTHR35205">
    <property type="entry name" value="NB-ARC AND TPR DOMAIN PROTEIN"/>
    <property type="match status" value="1"/>
</dbReference>
<dbReference type="Proteomes" id="UP000070133">
    <property type="component" value="Unassembled WGS sequence"/>
</dbReference>
<dbReference type="AlphaFoldDB" id="A0A139H6I1"/>
<evidence type="ECO:0000313" key="2">
    <source>
        <dbReference type="Proteomes" id="UP000070133"/>
    </source>
</evidence>
<accession>A0A139H6I1</accession>
<dbReference type="PANTHER" id="PTHR35205:SF1">
    <property type="entry name" value="ZU5 DOMAIN-CONTAINING PROTEIN"/>
    <property type="match status" value="1"/>
</dbReference>
<dbReference type="OrthoDB" id="20872at2759"/>
<dbReference type="SUPFAM" id="SSF52540">
    <property type="entry name" value="P-loop containing nucleoside triphosphate hydrolases"/>
    <property type="match status" value="1"/>
</dbReference>